<accession>A0A2K9NWJ7</accession>
<evidence type="ECO:0000313" key="2">
    <source>
        <dbReference type="EMBL" id="AUN99870.1"/>
    </source>
</evidence>
<dbReference type="AlphaFoldDB" id="A0A2K9NWJ7"/>
<gene>
    <name evidence="2" type="ORF">C0V70_17520</name>
</gene>
<keyword evidence="3" id="KW-1185">Reference proteome</keyword>
<feature type="domain" description="Aspartyl/asparaginy/proline hydroxylase" evidence="1">
    <location>
        <begin position="74"/>
        <end position="191"/>
    </location>
</feature>
<dbReference type="OrthoDB" id="1441538at2"/>
<protein>
    <recommendedName>
        <fullName evidence="1">Aspartyl/asparaginy/proline hydroxylase domain-containing protein</fullName>
    </recommendedName>
</protein>
<dbReference type="InterPro" id="IPR027443">
    <property type="entry name" value="IPNS-like_sf"/>
</dbReference>
<dbReference type="SUPFAM" id="SSF51197">
    <property type="entry name" value="Clavaminate synthase-like"/>
    <property type="match status" value="1"/>
</dbReference>
<organism evidence="2 3">
    <name type="scientific">Bacteriovorax stolpii</name>
    <name type="common">Bdellovibrio stolpii</name>
    <dbReference type="NCBI Taxonomy" id="960"/>
    <lineage>
        <taxon>Bacteria</taxon>
        <taxon>Pseudomonadati</taxon>
        <taxon>Bdellovibrionota</taxon>
        <taxon>Bacteriovoracia</taxon>
        <taxon>Bacteriovoracales</taxon>
        <taxon>Bacteriovoracaceae</taxon>
        <taxon>Bacteriovorax</taxon>
    </lineage>
</organism>
<name>A0A2K9NWJ7_BACTC</name>
<dbReference type="KEGG" id="bsto:C0V70_17520"/>
<dbReference type="EMBL" id="CP025704">
    <property type="protein sequence ID" value="AUN99870.1"/>
    <property type="molecule type" value="Genomic_DNA"/>
</dbReference>
<proteinExistence type="predicted"/>
<evidence type="ECO:0000259" key="1">
    <source>
        <dbReference type="Pfam" id="PF05118"/>
    </source>
</evidence>
<dbReference type="Gene3D" id="2.60.120.330">
    <property type="entry name" value="B-lactam Antibiotic, Isopenicillin N Synthase, Chain"/>
    <property type="match status" value="1"/>
</dbReference>
<sequence length="205" mass="23481">MIAEIWKAGFNVQDIYQSIIKASTQEAREVYPGYQGWSILSEDGGLFSGWNAEAVVFNDKGEMDLEKSYAKKKELGLINDLKHIHPTELMTPELEKVVALVSSKGLKPCRMRISVLSAGSELYWHSDAPKDVYSVRLHIPLLTNDQAFFETENEREHFPANGDAYFIKVNQRHRVVNYGKEDRWHLIMDVTDTEGFTQFHSAKDK</sequence>
<reference evidence="2 3" key="1">
    <citation type="submission" date="2018-01" db="EMBL/GenBank/DDBJ databases">
        <title>Complete genome sequence of Bacteriovorax stolpii DSM12778.</title>
        <authorList>
            <person name="Tang B."/>
            <person name="Chang J."/>
        </authorList>
    </citation>
    <scope>NUCLEOTIDE SEQUENCE [LARGE SCALE GENOMIC DNA]</scope>
    <source>
        <strain evidence="2 3">DSM 12778</strain>
    </source>
</reference>
<dbReference type="Pfam" id="PF05118">
    <property type="entry name" value="Asp_Arg_Hydrox"/>
    <property type="match status" value="1"/>
</dbReference>
<dbReference type="Proteomes" id="UP000235584">
    <property type="component" value="Chromosome"/>
</dbReference>
<dbReference type="RefSeq" id="WP_102245159.1">
    <property type="nucleotide sequence ID" value="NZ_CP025704.1"/>
</dbReference>
<dbReference type="InterPro" id="IPR007803">
    <property type="entry name" value="Asp/Arg/Pro-Hydrxlase"/>
</dbReference>
<evidence type="ECO:0000313" key="3">
    <source>
        <dbReference type="Proteomes" id="UP000235584"/>
    </source>
</evidence>